<dbReference type="AlphaFoldDB" id="A0A3M2LTK3"/>
<proteinExistence type="predicted"/>
<dbReference type="EMBL" id="RFFG01000090">
    <property type="protein sequence ID" value="RMI38208.1"/>
    <property type="molecule type" value="Genomic_DNA"/>
</dbReference>
<name>A0A3M2LTK3_9ACTN</name>
<sequence>MEAGLGVLGPPESGKTTLLATLPIAAEQYAPGWMFFGANDEAQDFLQENLRRLRASRTLPAATVRLNPEMRFVLRGVRKARRRGPFARTRRVQTAVYLDVLDAPGGLYAWPGPSGRSDVGSGATPSSPASGGEESDRDRLTRHVADSSGLILLVDPVLVDSPNYDAYDYIKSIVLDIARRSALSSADEFLPHYLAVCMTKCDHTAVYEKAREFGLATDDNGPGAFPTVSDQRAREFFDELCGSSWEGAPRGRAIELRDAIRSHFSPRRTRYFLTSSLGFGQHPETGVFDPDDPANPTYETGANDGSERPWVSGLIRPVNVIEPVLWLAATQLRNGS</sequence>
<protein>
    <submittedName>
        <fullName evidence="2">Uncharacterized protein</fullName>
    </submittedName>
</protein>
<gene>
    <name evidence="2" type="ORF">EBO15_33590</name>
</gene>
<feature type="region of interest" description="Disordered" evidence="1">
    <location>
        <begin position="114"/>
        <end position="139"/>
    </location>
</feature>
<feature type="compositionally biased region" description="Low complexity" evidence="1">
    <location>
        <begin position="120"/>
        <end position="132"/>
    </location>
</feature>
<comment type="caution">
    <text evidence="2">The sequence shown here is derived from an EMBL/GenBank/DDBJ whole genome shotgun (WGS) entry which is preliminary data.</text>
</comment>
<evidence type="ECO:0000313" key="2">
    <source>
        <dbReference type="EMBL" id="RMI38208.1"/>
    </source>
</evidence>
<reference evidence="2 3" key="1">
    <citation type="submission" date="2018-10" db="EMBL/GenBank/DDBJ databases">
        <title>Isolation from soil.</title>
        <authorList>
            <person name="Hu J."/>
        </authorList>
    </citation>
    <scope>NUCLEOTIDE SEQUENCE [LARGE SCALE GENOMIC DNA]</scope>
    <source>
        <strain evidence="2 3">NEAU-Ht49</strain>
    </source>
</reference>
<dbReference type="Proteomes" id="UP000282674">
    <property type="component" value="Unassembled WGS sequence"/>
</dbReference>
<evidence type="ECO:0000313" key="3">
    <source>
        <dbReference type="Proteomes" id="UP000282674"/>
    </source>
</evidence>
<accession>A0A3M2LTK3</accession>
<organism evidence="2 3">
    <name type="scientific">Actinomadura harenae</name>
    <dbReference type="NCBI Taxonomy" id="2483351"/>
    <lineage>
        <taxon>Bacteria</taxon>
        <taxon>Bacillati</taxon>
        <taxon>Actinomycetota</taxon>
        <taxon>Actinomycetes</taxon>
        <taxon>Streptosporangiales</taxon>
        <taxon>Thermomonosporaceae</taxon>
        <taxon>Actinomadura</taxon>
    </lineage>
</organism>
<dbReference type="RefSeq" id="WP_122198507.1">
    <property type="nucleotide sequence ID" value="NZ_JBHSKC010000048.1"/>
</dbReference>
<keyword evidence="3" id="KW-1185">Reference proteome</keyword>
<dbReference type="OrthoDB" id="4051290at2"/>
<evidence type="ECO:0000256" key="1">
    <source>
        <dbReference type="SAM" id="MobiDB-lite"/>
    </source>
</evidence>